<name>A0AAD7G5B1_MYCRO</name>
<dbReference type="EMBL" id="JARKIE010000282">
    <property type="protein sequence ID" value="KAJ7658092.1"/>
    <property type="molecule type" value="Genomic_DNA"/>
</dbReference>
<feature type="non-terminal residue" evidence="1">
    <location>
        <position position="106"/>
    </location>
</feature>
<dbReference type="AlphaFoldDB" id="A0AAD7G5B1"/>
<dbReference type="InterPro" id="IPR036691">
    <property type="entry name" value="Endo/exonu/phosph_ase_sf"/>
</dbReference>
<evidence type="ECO:0000313" key="1">
    <source>
        <dbReference type="EMBL" id="KAJ7658092.1"/>
    </source>
</evidence>
<protein>
    <submittedName>
        <fullName evidence="1">Uncharacterized protein</fullName>
    </submittedName>
</protein>
<keyword evidence="2" id="KW-1185">Reference proteome</keyword>
<gene>
    <name evidence="1" type="ORF">B0H17DRAFT_837196</name>
</gene>
<sequence length="106" mass="11228">SKVDPAIRFSEAVTACSLCPEKPVLGGADVNAHVGDRIARGSALARSSLDKVVNTRGRWFLRLCTDISMTILNGTIKEKSSPGAFTSFQPLGSTVIDFVFASPGML</sequence>
<organism evidence="1 2">
    <name type="scientific">Mycena rosella</name>
    <name type="common">Pink bonnet</name>
    <name type="synonym">Agaricus rosellus</name>
    <dbReference type="NCBI Taxonomy" id="1033263"/>
    <lineage>
        <taxon>Eukaryota</taxon>
        <taxon>Fungi</taxon>
        <taxon>Dikarya</taxon>
        <taxon>Basidiomycota</taxon>
        <taxon>Agaricomycotina</taxon>
        <taxon>Agaricomycetes</taxon>
        <taxon>Agaricomycetidae</taxon>
        <taxon>Agaricales</taxon>
        <taxon>Marasmiineae</taxon>
        <taxon>Mycenaceae</taxon>
        <taxon>Mycena</taxon>
    </lineage>
</organism>
<evidence type="ECO:0000313" key="2">
    <source>
        <dbReference type="Proteomes" id="UP001221757"/>
    </source>
</evidence>
<dbReference type="Proteomes" id="UP001221757">
    <property type="component" value="Unassembled WGS sequence"/>
</dbReference>
<dbReference type="Gene3D" id="3.60.10.10">
    <property type="entry name" value="Endonuclease/exonuclease/phosphatase"/>
    <property type="match status" value="1"/>
</dbReference>
<feature type="non-terminal residue" evidence="1">
    <location>
        <position position="1"/>
    </location>
</feature>
<accession>A0AAD7G5B1</accession>
<comment type="caution">
    <text evidence="1">The sequence shown here is derived from an EMBL/GenBank/DDBJ whole genome shotgun (WGS) entry which is preliminary data.</text>
</comment>
<reference evidence="1" key="1">
    <citation type="submission" date="2023-03" db="EMBL/GenBank/DDBJ databases">
        <title>Massive genome expansion in bonnet fungi (Mycena s.s.) driven by repeated elements and novel gene families across ecological guilds.</title>
        <authorList>
            <consortium name="Lawrence Berkeley National Laboratory"/>
            <person name="Harder C.B."/>
            <person name="Miyauchi S."/>
            <person name="Viragh M."/>
            <person name="Kuo A."/>
            <person name="Thoen E."/>
            <person name="Andreopoulos B."/>
            <person name="Lu D."/>
            <person name="Skrede I."/>
            <person name="Drula E."/>
            <person name="Henrissat B."/>
            <person name="Morin E."/>
            <person name="Kohler A."/>
            <person name="Barry K."/>
            <person name="LaButti K."/>
            <person name="Morin E."/>
            <person name="Salamov A."/>
            <person name="Lipzen A."/>
            <person name="Mereny Z."/>
            <person name="Hegedus B."/>
            <person name="Baldrian P."/>
            <person name="Stursova M."/>
            <person name="Weitz H."/>
            <person name="Taylor A."/>
            <person name="Grigoriev I.V."/>
            <person name="Nagy L.G."/>
            <person name="Martin F."/>
            <person name="Kauserud H."/>
        </authorList>
    </citation>
    <scope>NUCLEOTIDE SEQUENCE</scope>
    <source>
        <strain evidence="1">CBHHK067</strain>
    </source>
</reference>
<proteinExistence type="predicted"/>